<protein>
    <recommendedName>
        <fullName evidence="6">DUF4537 domain-containing protein</fullName>
    </recommendedName>
</protein>
<gene>
    <name evidence="4" type="ORF">ANANG_G00206670</name>
</gene>
<dbReference type="InterPro" id="IPR002035">
    <property type="entry name" value="VWF_A"/>
</dbReference>
<keyword evidence="5" id="KW-1185">Reference proteome</keyword>
<name>A0A9D3M0A2_ANGAN</name>
<evidence type="ECO:0000313" key="5">
    <source>
        <dbReference type="Proteomes" id="UP001044222"/>
    </source>
</evidence>
<reference evidence="4" key="1">
    <citation type="submission" date="2021-01" db="EMBL/GenBank/DDBJ databases">
        <title>A chromosome-scale assembly of European eel, Anguilla anguilla.</title>
        <authorList>
            <person name="Henkel C."/>
            <person name="Jong-Raadsen S.A."/>
            <person name="Dufour S."/>
            <person name="Weltzien F.-A."/>
            <person name="Palstra A.P."/>
            <person name="Pelster B."/>
            <person name="Spaink H.P."/>
            <person name="Van Den Thillart G.E."/>
            <person name="Jansen H."/>
            <person name="Zahm M."/>
            <person name="Klopp C."/>
            <person name="Cedric C."/>
            <person name="Louis A."/>
            <person name="Berthelot C."/>
            <person name="Parey E."/>
            <person name="Roest Crollius H."/>
            <person name="Montfort J."/>
            <person name="Robinson-Rechavi M."/>
            <person name="Bucao C."/>
            <person name="Bouchez O."/>
            <person name="Gislard M."/>
            <person name="Lluch J."/>
            <person name="Milhes M."/>
            <person name="Lampietro C."/>
            <person name="Lopez Roques C."/>
            <person name="Donnadieu C."/>
            <person name="Braasch I."/>
            <person name="Desvignes T."/>
            <person name="Postlethwait J."/>
            <person name="Bobe J."/>
            <person name="Guiguen Y."/>
            <person name="Dirks R."/>
        </authorList>
    </citation>
    <scope>NUCLEOTIDE SEQUENCE</scope>
    <source>
        <strain evidence="4">Tag_6206</strain>
        <tissue evidence="4">Liver</tissue>
    </source>
</reference>
<feature type="domain" description="DUF4537" evidence="3">
    <location>
        <begin position="264"/>
        <end position="398"/>
    </location>
</feature>
<feature type="compositionally biased region" description="Low complexity" evidence="1">
    <location>
        <begin position="493"/>
        <end position="503"/>
    </location>
</feature>
<dbReference type="Gene3D" id="2.30.30.140">
    <property type="match status" value="1"/>
</dbReference>
<comment type="caution">
    <text evidence="4">The sequence shown here is derived from an EMBL/GenBank/DDBJ whole genome shotgun (WGS) entry which is preliminary data.</text>
</comment>
<evidence type="ECO:0000313" key="4">
    <source>
        <dbReference type="EMBL" id="KAG5839601.1"/>
    </source>
</evidence>
<dbReference type="InterPro" id="IPR032770">
    <property type="entry name" value="DUF4537"/>
</dbReference>
<dbReference type="Pfam" id="PF13768">
    <property type="entry name" value="VWA_3"/>
    <property type="match status" value="1"/>
</dbReference>
<dbReference type="PANTHER" id="PTHR14343">
    <property type="entry name" value="VWFA DOMAIN-CONTAINING PROTEIN"/>
    <property type="match status" value="1"/>
</dbReference>
<dbReference type="PANTHER" id="PTHR14343:SF3">
    <property type="entry name" value="SIMILAR TO PREDICTED GENE ICRFP703B1614Q5.5"/>
    <property type="match status" value="1"/>
</dbReference>
<evidence type="ECO:0000256" key="1">
    <source>
        <dbReference type="SAM" id="MobiDB-lite"/>
    </source>
</evidence>
<evidence type="ECO:0000259" key="2">
    <source>
        <dbReference type="Pfam" id="PF13768"/>
    </source>
</evidence>
<accession>A0A9D3M0A2</accession>
<proteinExistence type="predicted"/>
<dbReference type="EMBL" id="JAFIRN010000011">
    <property type="protein sequence ID" value="KAG5839601.1"/>
    <property type="molecule type" value="Genomic_DNA"/>
</dbReference>
<evidence type="ECO:0000259" key="3">
    <source>
        <dbReference type="Pfam" id="PF15057"/>
    </source>
</evidence>
<dbReference type="Pfam" id="PF15057">
    <property type="entry name" value="DUF4537"/>
    <property type="match status" value="1"/>
</dbReference>
<evidence type="ECO:0008006" key="6">
    <source>
        <dbReference type="Google" id="ProtNLM"/>
    </source>
</evidence>
<sequence length="633" mass="69661">MPDLSPSTPGIFPLFLGTWDRNVTFIVDISEGMYPAIGSVKQWLVQTLLTKASLRDSLFNILGFSHKVTKWSEHMVTCSPDTVYEAMCWIHSLSCSPGRDLSGALTTAFSDPACQSVHLVTNGLPDDPEGLLWFLPDMVGVRPVHVFYLSDTCCPDSRMQTFLQRLTQATRGSCHILSLSSTGAVEKVRPLYLAESRSSPTACSERKYCSAGAVLSRPLSCSLCAPLFLCPYRCSLGHLGGECPVSVCSRAWGSYSGPPAFLPGSRVLARRELDRFYYLGTVREELQGRRGVYLVEFDRPAVEAGSCETALQLTTALDLVPHTQAHGHSLVPGDKVLAPWEPSLARYGPGSVIQGVEIRDPLRGRNESGLHVLFWNGYQVRVPGEVAVWIPPSLHERILQELQRPLCYHGDAHGCLPWPRYALCPSLPCLDPPLPTRLAPPHHCPHKEWWCLSAVPPQTNGLTGTTLTSRREELERKVDAQLKELRGLRRAGSHSSSSSSSLSEDVDEEPKLAGVDAVSAAVNTDLSLLEKPKSDSLDRPAWRYWGRSCAEPQHRQPERLMKNKNRSTKVLPPEAQIDSPTNHSSLFQLLPVTTGQRLTVKDVLHHSDSGSPLNGAVQFQLIVTGKSIPVTHT</sequence>
<dbReference type="SUPFAM" id="SSF53300">
    <property type="entry name" value="vWA-like"/>
    <property type="match status" value="1"/>
</dbReference>
<dbReference type="Proteomes" id="UP001044222">
    <property type="component" value="Chromosome 11"/>
</dbReference>
<dbReference type="AlphaFoldDB" id="A0A9D3M0A2"/>
<feature type="domain" description="VWFA" evidence="2">
    <location>
        <begin position="22"/>
        <end position="175"/>
    </location>
</feature>
<dbReference type="InterPro" id="IPR036465">
    <property type="entry name" value="vWFA_dom_sf"/>
</dbReference>
<organism evidence="4 5">
    <name type="scientific">Anguilla anguilla</name>
    <name type="common">European freshwater eel</name>
    <name type="synonym">Muraena anguilla</name>
    <dbReference type="NCBI Taxonomy" id="7936"/>
    <lineage>
        <taxon>Eukaryota</taxon>
        <taxon>Metazoa</taxon>
        <taxon>Chordata</taxon>
        <taxon>Craniata</taxon>
        <taxon>Vertebrata</taxon>
        <taxon>Euteleostomi</taxon>
        <taxon>Actinopterygii</taxon>
        <taxon>Neopterygii</taxon>
        <taxon>Teleostei</taxon>
        <taxon>Anguilliformes</taxon>
        <taxon>Anguillidae</taxon>
        <taxon>Anguilla</taxon>
    </lineage>
</organism>
<feature type="region of interest" description="Disordered" evidence="1">
    <location>
        <begin position="485"/>
        <end position="510"/>
    </location>
</feature>